<name>A0A401J4U2_SPHXE</name>
<protein>
    <recommendedName>
        <fullName evidence="10">Entericidin EcnA/B family protein</fullName>
    </recommendedName>
</protein>
<evidence type="ECO:0000256" key="6">
    <source>
        <dbReference type="ARBA" id="ARBA00023288"/>
    </source>
</evidence>
<keyword evidence="6" id="KW-0449">Lipoprotein</keyword>
<keyword evidence="3 7" id="KW-0732">Signal</keyword>
<dbReference type="PROSITE" id="PS51257">
    <property type="entry name" value="PROKAR_LIPOPROTEIN"/>
    <property type="match status" value="1"/>
</dbReference>
<dbReference type="AlphaFoldDB" id="A0A401J4U2"/>
<accession>A0A401J4U2</accession>
<comment type="caution">
    <text evidence="8">The sequence shown here is derived from an EMBL/GenBank/DDBJ whole genome shotgun (WGS) entry which is preliminary data.</text>
</comment>
<keyword evidence="4" id="KW-0472">Membrane</keyword>
<evidence type="ECO:0000256" key="5">
    <source>
        <dbReference type="ARBA" id="ARBA00023139"/>
    </source>
</evidence>
<evidence type="ECO:0000313" key="9">
    <source>
        <dbReference type="Proteomes" id="UP000290975"/>
    </source>
</evidence>
<dbReference type="GO" id="GO:0016020">
    <property type="term" value="C:membrane"/>
    <property type="evidence" value="ECO:0007669"/>
    <property type="project" value="InterPro"/>
</dbReference>
<dbReference type="GO" id="GO:0009636">
    <property type="term" value="P:response to toxic substance"/>
    <property type="evidence" value="ECO:0007669"/>
    <property type="project" value="InterPro"/>
</dbReference>
<gene>
    <name evidence="8" type="ORF">MBESOW_P2875</name>
</gene>
<proteinExistence type="inferred from homology"/>
<organism evidence="8 9">
    <name type="scientific">Sphingobium xenophagum</name>
    <dbReference type="NCBI Taxonomy" id="121428"/>
    <lineage>
        <taxon>Bacteria</taxon>
        <taxon>Pseudomonadati</taxon>
        <taxon>Pseudomonadota</taxon>
        <taxon>Alphaproteobacteria</taxon>
        <taxon>Sphingomonadales</taxon>
        <taxon>Sphingomonadaceae</taxon>
        <taxon>Sphingobium</taxon>
    </lineage>
</organism>
<evidence type="ECO:0000256" key="3">
    <source>
        <dbReference type="ARBA" id="ARBA00022729"/>
    </source>
</evidence>
<evidence type="ECO:0008006" key="10">
    <source>
        <dbReference type="Google" id="ProtNLM"/>
    </source>
</evidence>
<evidence type="ECO:0000256" key="1">
    <source>
        <dbReference type="ARBA" id="ARBA00010296"/>
    </source>
</evidence>
<evidence type="ECO:0000256" key="7">
    <source>
        <dbReference type="SAM" id="SignalP"/>
    </source>
</evidence>
<comment type="similarity">
    <text evidence="1">Belongs to the EcnA/EcnB lipoprotein family.</text>
</comment>
<sequence length="54" mass="5391">MGRKDKTMKKINLAMAALAALGLTACNTVEGAGKDLQSAGSAVTQASGQSGNPR</sequence>
<dbReference type="Proteomes" id="UP000290975">
    <property type="component" value="Unassembled WGS sequence"/>
</dbReference>
<reference evidence="8 9" key="1">
    <citation type="submission" date="2014-12" db="EMBL/GenBank/DDBJ databases">
        <title>Whole genome sequencing of Sphingobium xenophagum OW59.</title>
        <authorList>
            <person name="Ohta Y."/>
            <person name="Nishi S."/>
            <person name="Hatada Y."/>
        </authorList>
    </citation>
    <scope>NUCLEOTIDE SEQUENCE [LARGE SCALE GENOMIC DNA]</scope>
    <source>
        <strain evidence="8 9">OW59</strain>
    </source>
</reference>
<dbReference type="EMBL" id="BBQY01000020">
    <property type="protein sequence ID" value="GBH31618.1"/>
    <property type="molecule type" value="Genomic_DNA"/>
</dbReference>
<feature type="chain" id="PRO_5019582854" description="Entericidin EcnA/B family protein" evidence="7">
    <location>
        <begin position="26"/>
        <end position="54"/>
    </location>
</feature>
<keyword evidence="2" id="KW-1003">Cell membrane</keyword>
<evidence type="ECO:0000313" key="8">
    <source>
        <dbReference type="EMBL" id="GBH31618.1"/>
    </source>
</evidence>
<keyword evidence="5" id="KW-0564">Palmitate</keyword>
<evidence type="ECO:0000256" key="2">
    <source>
        <dbReference type="ARBA" id="ARBA00022475"/>
    </source>
</evidence>
<dbReference type="InterPro" id="IPR012556">
    <property type="entry name" value="Entericidin"/>
</dbReference>
<feature type="signal peptide" evidence="7">
    <location>
        <begin position="1"/>
        <end position="25"/>
    </location>
</feature>
<evidence type="ECO:0000256" key="4">
    <source>
        <dbReference type="ARBA" id="ARBA00023136"/>
    </source>
</evidence>
<dbReference type="Pfam" id="PF08085">
    <property type="entry name" value="Entericidin"/>
    <property type="match status" value="1"/>
</dbReference>
<keyword evidence="9" id="KW-1185">Reference proteome</keyword>